<evidence type="ECO:0000313" key="11">
    <source>
        <dbReference type="Proteomes" id="UP000195772"/>
    </source>
</evidence>
<dbReference type="OrthoDB" id="9810469at2"/>
<gene>
    <name evidence="10" type="ORF">B5G41_10895</name>
    <name evidence="9" type="ORF">F2Y10_09835</name>
</gene>
<keyword evidence="10" id="KW-0808">Transferase</keyword>
<dbReference type="EMBL" id="VVXH01000008">
    <property type="protein sequence ID" value="KAA2378229.1"/>
    <property type="molecule type" value="Genomic_DNA"/>
</dbReference>
<dbReference type="Pfam" id="PF01757">
    <property type="entry name" value="Acyl_transf_3"/>
    <property type="match status" value="1"/>
</dbReference>
<evidence type="ECO:0000256" key="2">
    <source>
        <dbReference type="ARBA" id="ARBA00007400"/>
    </source>
</evidence>
<dbReference type="AlphaFoldDB" id="A0A1Y3QUB0"/>
<evidence type="ECO:0000256" key="5">
    <source>
        <dbReference type="ARBA" id="ARBA00022989"/>
    </source>
</evidence>
<dbReference type="EMBL" id="NFHB01000007">
    <property type="protein sequence ID" value="OUN02685.1"/>
    <property type="molecule type" value="Genomic_DNA"/>
</dbReference>
<feature type="transmembrane region" description="Helical" evidence="7">
    <location>
        <begin position="251"/>
        <end position="273"/>
    </location>
</feature>
<feature type="transmembrane region" description="Helical" evidence="7">
    <location>
        <begin position="12"/>
        <end position="36"/>
    </location>
</feature>
<evidence type="ECO:0000313" key="9">
    <source>
        <dbReference type="EMBL" id="KAA2378229.1"/>
    </source>
</evidence>
<keyword evidence="3" id="KW-1003">Cell membrane</keyword>
<dbReference type="InterPro" id="IPR002656">
    <property type="entry name" value="Acyl_transf_3_dom"/>
</dbReference>
<evidence type="ECO:0000313" key="10">
    <source>
        <dbReference type="EMBL" id="OUN02685.1"/>
    </source>
</evidence>
<evidence type="ECO:0000313" key="12">
    <source>
        <dbReference type="Proteomes" id="UP000322940"/>
    </source>
</evidence>
<dbReference type="PANTHER" id="PTHR40074:SF2">
    <property type="entry name" value="O-ACETYLTRANSFERASE WECH"/>
    <property type="match status" value="1"/>
</dbReference>
<dbReference type="Proteomes" id="UP000322940">
    <property type="component" value="Unassembled WGS sequence"/>
</dbReference>
<comment type="caution">
    <text evidence="10">The sequence shown here is derived from an EMBL/GenBank/DDBJ whole genome shotgun (WGS) entry which is preliminary data.</text>
</comment>
<feature type="transmembrane region" description="Helical" evidence="7">
    <location>
        <begin position="285"/>
        <end position="304"/>
    </location>
</feature>
<reference evidence="11" key="1">
    <citation type="submission" date="2017-04" db="EMBL/GenBank/DDBJ databases">
        <title>Function of individual gut microbiota members based on whole genome sequencing of pure cultures obtained from chicken caecum.</title>
        <authorList>
            <person name="Medvecky M."/>
            <person name="Cejkova D."/>
            <person name="Polansky O."/>
            <person name="Karasova D."/>
            <person name="Kubasova T."/>
            <person name="Cizek A."/>
            <person name="Rychlik I."/>
        </authorList>
    </citation>
    <scope>NUCLEOTIDE SEQUENCE [LARGE SCALE GENOMIC DNA]</scope>
    <source>
        <strain evidence="11">An90</strain>
    </source>
</reference>
<proteinExistence type="inferred from homology"/>
<keyword evidence="9" id="KW-0012">Acyltransferase</keyword>
<dbReference type="PANTHER" id="PTHR40074">
    <property type="entry name" value="O-ACETYLTRANSFERASE WECH"/>
    <property type="match status" value="1"/>
</dbReference>
<feature type="domain" description="Acyltransferase 3" evidence="8">
    <location>
        <begin position="12"/>
        <end position="370"/>
    </location>
</feature>
<feature type="transmembrane region" description="Helical" evidence="7">
    <location>
        <begin position="56"/>
        <end position="75"/>
    </location>
</feature>
<feature type="transmembrane region" description="Helical" evidence="7">
    <location>
        <begin position="219"/>
        <end position="239"/>
    </location>
</feature>
<dbReference type="GO" id="GO:0005886">
    <property type="term" value="C:plasma membrane"/>
    <property type="evidence" value="ECO:0007669"/>
    <property type="project" value="UniProtKB-SubCell"/>
</dbReference>
<reference evidence="9 12" key="3">
    <citation type="journal article" date="2019" name="Nat. Med.">
        <title>A library of human gut bacterial isolates paired with longitudinal multiomics data enables mechanistic microbiome research.</title>
        <authorList>
            <person name="Poyet M."/>
            <person name="Groussin M."/>
            <person name="Gibbons S.M."/>
            <person name="Avila-Pacheco J."/>
            <person name="Jiang X."/>
            <person name="Kearney S.M."/>
            <person name="Perrotta A.R."/>
            <person name="Berdy B."/>
            <person name="Zhao S."/>
            <person name="Lieberman T.D."/>
            <person name="Swanson P.K."/>
            <person name="Smith M."/>
            <person name="Roesemann S."/>
            <person name="Alexander J.E."/>
            <person name="Rich S.A."/>
            <person name="Livny J."/>
            <person name="Vlamakis H."/>
            <person name="Clish C."/>
            <person name="Bullock K."/>
            <person name="Deik A."/>
            <person name="Scott J."/>
            <person name="Pierce K.A."/>
            <person name="Xavier R.J."/>
            <person name="Alm E.J."/>
        </authorList>
    </citation>
    <scope>NUCLEOTIDE SEQUENCE [LARGE SCALE GENOMIC DNA]</scope>
    <source>
        <strain evidence="9 12">BIOML-A266</strain>
    </source>
</reference>
<keyword evidence="6 7" id="KW-0472">Membrane</keyword>
<comment type="similarity">
    <text evidence="2">Belongs to the acyltransferase 3 family.</text>
</comment>
<organism evidence="10 11">
    <name type="scientific">Alistipes onderdonkii</name>
    <dbReference type="NCBI Taxonomy" id="328813"/>
    <lineage>
        <taxon>Bacteria</taxon>
        <taxon>Pseudomonadati</taxon>
        <taxon>Bacteroidota</taxon>
        <taxon>Bacteroidia</taxon>
        <taxon>Bacteroidales</taxon>
        <taxon>Rikenellaceae</taxon>
        <taxon>Alistipes</taxon>
    </lineage>
</organism>
<evidence type="ECO:0000256" key="1">
    <source>
        <dbReference type="ARBA" id="ARBA00004651"/>
    </source>
</evidence>
<protein>
    <submittedName>
        <fullName evidence="10">Acyl-transferase</fullName>
    </submittedName>
    <submittedName>
        <fullName evidence="9">Acyltransferase</fullName>
    </submittedName>
</protein>
<evidence type="ECO:0000256" key="3">
    <source>
        <dbReference type="ARBA" id="ARBA00022475"/>
    </source>
</evidence>
<evidence type="ECO:0000256" key="4">
    <source>
        <dbReference type="ARBA" id="ARBA00022692"/>
    </source>
</evidence>
<dbReference type="GO" id="GO:0009246">
    <property type="term" value="P:enterobacterial common antigen biosynthetic process"/>
    <property type="evidence" value="ECO:0007669"/>
    <property type="project" value="TreeGrafter"/>
</dbReference>
<sequence length="386" mass="44050">MIRNTGQKEHIVWLDVIRLAAILMVIGVHCIDPFYISPAMRGIPEYTHWATVYGSLFRPSVPLFTMMTGLLLLPVRQPLGTFYKKRIFRILFPVLIWSVLYNMFPWFTGVLGLPENIIGDFFCYTQGHESQALGDSLKDVAMIPFQFSFKENHMWYMYLLIGLYLYMPFFSAWVEKATRKEMRAFLAIWFVSLFLPYMSAYIAPYFGVGYLFGESTWNAYGLFYYFAGFNGYLLLGHYMKKGNDWSMARTLATSVILFGAGYCITYTGFAAAAADSMSTEADMELFFTFCSPNVAMMTAAVFLLMQKIRIRRQTIVRLLANMTKCGFGIYIVHYFLVGPFFLLIGPSSLPIPLQVPVMAVCIFAVAWAFTALVYKLLGKKAAYIMG</sequence>
<reference evidence="10" key="2">
    <citation type="journal article" date="2018" name="BMC Genomics">
        <title>Whole genome sequencing and function prediction of 133 gut anaerobes isolated from chicken caecum in pure cultures.</title>
        <authorList>
            <person name="Medvecky M."/>
            <person name="Cejkova D."/>
            <person name="Polansky O."/>
            <person name="Karasova D."/>
            <person name="Kubasova T."/>
            <person name="Cizek A."/>
            <person name="Rychlik I."/>
        </authorList>
    </citation>
    <scope>NUCLEOTIDE SEQUENCE</scope>
    <source>
        <strain evidence="10">An90</strain>
    </source>
</reference>
<feature type="transmembrane region" description="Helical" evidence="7">
    <location>
        <begin position="186"/>
        <end position="207"/>
    </location>
</feature>
<dbReference type="RefSeq" id="WP_026318633.1">
    <property type="nucleotide sequence ID" value="NZ_AP025562.1"/>
</dbReference>
<dbReference type="eggNOG" id="COG3274">
    <property type="taxonomic scope" value="Bacteria"/>
</dbReference>
<dbReference type="Proteomes" id="UP000195772">
    <property type="component" value="Unassembled WGS sequence"/>
</dbReference>
<feature type="transmembrane region" description="Helical" evidence="7">
    <location>
        <begin position="87"/>
        <end position="104"/>
    </location>
</feature>
<feature type="transmembrane region" description="Helical" evidence="7">
    <location>
        <begin position="325"/>
        <end position="345"/>
    </location>
</feature>
<name>A0A1Y3QUB0_9BACT</name>
<comment type="subcellular location">
    <subcellularLocation>
        <location evidence="1">Cell membrane</location>
        <topology evidence="1">Multi-pass membrane protein</topology>
    </subcellularLocation>
</comment>
<evidence type="ECO:0000256" key="6">
    <source>
        <dbReference type="ARBA" id="ARBA00023136"/>
    </source>
</evidence>
<evidence type="ECO:0000259" key="8">
    <source>
        <dbReference type="Pfam" id="PF01757"/>
    </source>
</evidence>
<feature type="transmembrane region" description="Helical" evidence="7">
    <location>
        <begin position="155"/>
        <end position="174"/>
    </location>
</feature>
<dbReference type="GO" id="GO:0016413">
    <property type="term" value="F:O-acetyltransferase activity"/>
    <property type="evidence" value="ECO:0007669"/>
    <property type="project" value="TreeGrafter"/>
</dbReference>
<keyword evidence="4 7" id="KW-0812">Transmembrane</keyword>
<keyword evidence="5 7" id="KW-1133">Transmembrane helix</keyword>
<feature type="transmembrane region" description="Helical" evidence="7">
    <location>
        <begin position="357"/>
        <end position="377"/>
    </location>
</feature>
<evidence type="ECO:0000256" key="7">
    <source>
        <dbReference type="SAM" id="Phobius"/>
    </source>
</evidence>
<accession>A0A1Y3QUB0</accession>